<evidence type="ECO:0000313" key="5">
    <source>
        <dbReference type="WBParaSite" id="L893_g20465.t1"/>
    </source>
</evidence>
<evidence type="ECO:0000256" key="2">
    <source>
        <dbReference type="SAM" id="MobiDB-lite"/>
    </source>
</evidence>
<dbReference type="AlphaFoldDB" id="A0A1I7YWI2"/>
<dbReference type="InterPro" id="IPR023561">
    <property type="entry name" value="Carbonic_anhydrase_a-class"/>
</dbReference>
<reference evidence="5" key="1">
    <citation type="submission" date="2016-11" db="UniProtKB">
        <authorList>
            <consortium name="WormBaseParasite"/>
        </authorList>
    </citation>
    <scope>IDENTIFICATION</scope>
</reference>
<dbReference type="GO" id="GO:0008270">
    <property type="term" value="F:zinc ion binding"/>
    <property type="evidence" value="ECO:0007669"/>
    <property type="project" value="InterPro"/>
</dbReference>
<dbReference type="SMART" id="SM01057">
    <property type="entry name" value="Carb_anhydrase"/>
    <property type="match status" value="1"/>
</dbReference>
<protein>
    <submittedName>
        <fullName evidence="5">Alpha-carbonic anhydrase domain-containing protein</fullName>
    </submittedName>
</protein>
<dbReference type="Gene3D" id="3.10.200.10">
    <property type="entry name" value="Alpha carbonic anhydrase"/>
    <property type="match status" value="1"/>
</dbReference>
<feature type="region of interest" description="Disordered" evidence="2">
    <location>
        <begin position="1"/>
        <end position="25"/>
    </location>
</feature>
<comment type="similarity">
    <text evidence="1">Belongs to the alpha-carbonic anhydrase family.</text>
</comment>
<dbReference type="GO" id="GO:0004089">
    <property type="term" value="F:carbonate dehydratase activity"/>
    <property type="evidence" value="ECO:0007669"/>
    <property type="project" value="InterPro"/>
</dbReference>
<sequence>MPAKRKSGSKTKTTPGIKKAEKLGSKQSPIDITKDIVDYDRKLRASALKLKYVAGDTESVEVNDHGFTCWMKENCSTTLSGSHLPGTYQLIQFHAHWGGSRRCGSEHLLEGRQFGGELHCVFWNKKYGSFENATRNSDGCTVVAIFLVEGKNDHEGFQPVVTAVQKAREGEGRTDVAKDFDLATLFPDRLSYYTYQGSLTTPPYTECIIWTVLRRPITLGKNQLNVLRQIVTNNFRSPQLVNRRRVRSSFILIGKNEKEGSQKNNSASS</sequence>
<dbReference type="PANTHER" id="PTHR18952">
    <property type="entry name" value="CARBONIC ANHYDRASE"/>
    <property type="match status" value="1"/>
</dbReference>
<dbReference type="SUPFAM" id="SSF51069">
    <property type="entry name" value="Carbonic anhydrase"/>
    <property type="match status" value="1"/>
</dbReference>
<dbReference type="GO" id="GO:0005737">
    <property type="term" value="C:cytoplasm"/>
    <property type="evidence" value="ECO:0007669"/>
    <property type="project" value="TreeGrafter"/>
</dbReference>
<accession>A0A1I7YWI2</accession>
<organism evidence="4 5">
    <name type="scientific">Steinernema glaseri</name>
    <dbReference type="NCBI Taxonomy" id="37863"/>
    <lineage>
        <taxon>Eukaryota</taxon>
        <taxon>Metazoa</taxon>
        <taxon>Ecdysozoa</taxon>
        <taxon>Nematoda</taxon>
        <taxon>Chromadorea</taxon>
        <taxon>Rhabditida</taxon>
        <taxon>Tylenchina</taxon>
        <taxon>Panagrolaimomorpha</taxon>
        <taxon>Strongyloidoidea</taxon>
        <taxon>Steinernematidae</taxon>
        <taxon>Steinernema</taxon>
    </lineage>
</organism>
<dbReference type="Proteomes" id="UP000095287">
    <property type="component" value="Unplaced"/>
</dbReference>
<dbReference type="InterPro" id="IPR036398">
    <property type="entry name" value="CA_dom_sf"/>
</dbReference>
<dbReference type="PROSITE" id="PS51144">
    <property type="entry name" value="ALPHA_CA_2"/>
    <property type="match status" value="1"/>
</dbReference>
<dbReference type="WBParaSite" id="L893_g20465.t1">
    <property type="protein sequence ID" value="L893_g20465.t1"/>
    <property type="gene ID" value="L893_g20465"/>
</dbReference>
<dbReference type="CDD" id="cd00326">
    <property type="entry name" value="alpha_CA"/>
    <property type="match status" value="1"/>
</dbReference>
<evidence type="ECO:0000313" key="4">
    <source>
        <dbReference type="Proteomes" id="UP000095287"/>
    </source>
</evidence>
<name>A0A1I7YWI2_9BILA</name>
<evidence type="ECO:0000259" key="3">
    <source>
        <dbReference type="PROSITE" id="PS51144"/>
    </source>
</evidence>
<dbReference type="Pfam" id="PF00194">
    <property type="entry name" value="Carb_anhydrase"/>
    <property type="match status" value="1"/>
</dbReference>
<keyword evidence="4" id="KW-1185">Reference proteome</keyword>
<dbReference type="InterPro" id="IPR001148">
    <property type="entry name" value="CA_dom"/>
</dbReference>
<proteinExistence type="inferred from homology"/>
<dbReference type="PANTHER" id="PTHR18952:SF124">
    <property type="entry name" value="CARBONIC ANHYDRASE 7"/>
    <property type="match status" value="1"/>
</dbReference>
<feature type="domain" description="Alpha-carbonic anhydrase" evidence="3">
    <location>
        <begin position="1"/>
        <end position="250"/>
    </location>
</feature>
<evidence type="ECO:0000256" key="1">
    <source>
        <dbReference type="ARBA" id="ARBA00010718"/>
    </source>
</evidence>